<protein>
    <submittedName>
        <fullName evidence="8">2,5-didehydrogluconate reductase A</fullName>
        <ecNumber evidence="8">1.1.1.274</ecNumber>
    </submittedName>
</protein>
<dbReference type="EMBL" id="MUBK01000023">
    <property type="protein sequence ID" value="OTA19077.1"/>
    <property type="molecule type" value="Genomic_DNA"/>
</dbReference>
<feature type="binding site" evidence="5">
    <location>
        <position position="109"/>
    </location>
    <ligand>
        <name>substrate</name>
    </ligand>
</feature>
<dbReference type="Proteomes" id="UP000194204">
    <property type="component" value="Unassembled WGS sequence"/>
</dbReference>
<sequence length="275" mass="31878">MNTQTITLYNGVRIPNIGLGVYKTKEGTEVKQAIKKSLETGYRMIDTASIYKNEIGVGEAIGESDIAREDLFITTKLWNDDQGYETTLKAFDLSLKKLKLDYIDLYLIHWPVYGKYVETYRAFEKLYQEGRARVIGVCNFHIHHLEHLMDNSDIKPMVNQVELHPMLAQIELRNFCQKEQIQIEAWSPLMQGGEILENPIIKDIAKKYDKTPAQVILRWDIQNNIITIPKSITSSRIVENFNLFDFSLTEEELQKINTLDCHKRVGTNPDKYDFV</sequence>
<keyword evidence="9" id="KW-1185">Reference proteome</keyword>
<dbReference type="FunFam" id="3.20.20.100:FF:000015">
    <property type="entry name" value="Oxidoreductase, aldo/keto reductase family"/>
    <property type="match status" value="1"/>
</dbReference>
<dbReference type="GO" id="GO:0050580">
    <property type="term" value="F:2,5-didehydrogluconate reductase activity"/>
    <property type="evidence" value="ECO:0007669"/>
    <property type="project" value="UniProtKB-EC"/>
</dbReference>
<evidence type="ECO:0000259" key="7">
    <source>
        <dbReference type="Pfam" id="PF00248"/>
    </source>
</evidence>
<evidence type="ECO:0000256" key="2">
    <source>
        <dbReference type="ARBA" id="ARBA00023002"/>
    </source>
</evidence>
<dbReference type="SUPFAM" id="SSF51430">
    <property type="entry name" value="NAD(P)-linked oxidoreductase"/>
    <property type="match status" value="1"/>
</dbReference>
<evidence type="ECO:0000256" key="6">
    <source>
        <dbReference type="PIRSR" id="PIRSR000097-3"/>
    </source>
</evidence>
<evidence type="ECO:0000256" key="3">
    <source>
        <dbReference type="ARBA" id="ARBA00049445"/>
    </source>
</evidence>
<evidence type="ECO:0000313" key="9">
    <source>
        <dbReference type="Proteomes" id="UP000194204"/>
    </source>
</evidence>
<evidence type="ECO:0000256" key="4">
    <source>
        <dbReference type="PIRSR" id="PIRSR000097-1"/>
    </source>
</evidence>
<dbReference type="Gene3D" id="3.20.20.100">
    <property type="entry name" value="NADP-dependent oxidoreductase domain"/>
    <property type="match status" value="1"/>
</dbReference>
<name>A0A1Y2SN73_9GAMM</name>
<evidence type="ECO:0000256" key="5">
    <source>
        <dbReference type="PIRSR" id="PIRSR000097-2"/>
    </source>
</evidence>
<dbReference type="PRINTS" id="PR00069">
    <property type="entry name" value="ALDKETRDTASE"/>
</dbReference>
<gene>
    <name evidence="8" type="primary">dkgA_2</name>
    <name evidence="8" type="ORF">Xbed_02772</name>
</gene>
<dbReference type="PIRSF" id="PIRSF000097">
    <property type="entry name" value="AKR"/>
    <property type="match status" value="1"/>
</dbReference>
<keyword evidence="2 8" id="KW-0560">Oxidoreductase</keyword>
<feature type="domain" description="NADP-dependent oxidoreductase" evidence="7">
    <location>
        <begin position="17"/>
        <end position="259"/>
    </location>
</feature>
<dbReference type="PANTHER" id="PTHR43827">
    <property type="entry name" value="2,5-DIKETO-D-GLUCONIC ACID REDUCTASE"/>
    <property type="match status" value="1"/>
</dbReference>
<accession>A0A1Y2SN73</accession>
<dbReference type="InterPro" id="IPR020471">
    <property type="entry name" value="AKR"/>
</dbReference>
<dbReference type="InterPro" id="IPR036812">
    <property type="entry name" value="NAD(P)_OxRdtase_dom_sf"/>
</dbReference>
<reference evidence="8 9" key="1">
    <citation type="submission" date="2017-01" db="EMBL/GenBank/DDBJ databases">
        <title>Deconstructing symbiosis and pathogenesis requirements using a combined genomic-metabolomic approach.</title>
        <authorList>
            <person name="Tobias N.J."/>
            <person name="Wolff H."/>
            <person name="Djahanschiri B."/>
            <person name="Ebersberger I."/>
            <person name="Bode H.B."/>
        </authorList>
    </citation>
    <scope>NUCLEOTIDE SEQUENCE [LARGE SCALE GENOMIC DNA]</scope>
    <source>
        <strain evidence="8 9">DSM 4764</strain>
    </source>
</reference>
<dbReference type="PROSITE" id="PS00062">
    <property type="entry name" value="ALDOKETO_REDUCTASE_2"/>
    <property type="match status" value="1"/>
</dbReference>
<dbReference type="Pfam" id="PF00248">
    <property type="entry name" value="Aldo_ket_red"/>
    <property type="match status" value="1"/>
</dbReference>
<dbReference type="EC" id="1.1.1.274" evidence="8"/>
<dbReference type="GO" id="GO:1990002">
    <property type="term" value="F:methylglyoxal reductase (NADPH) (acetol producing) activity"/>
    <property type="evidence" value="ECO:0007669"/>
    <property type="project" value="RHEA"/>
</dbReference>
<dbReference type="PROSITE" id="PS00063">
    <property type="entry name" value="ALDOKETO_REDUCTASE_3"/>
    <property type="match status" value="1"/>
</dbReference>
<dbReference type="InterPro" id="IPR018170">
    <property type="entry name" value="Aldo/ket_reductase_CS"/>
</dbReference>
<dbReference type="PANTHER" id="PTHR43827:SF1">
    <property type="entry name" value="2,5-DIKETO-D-GLUCONIC ACID REDUCTASE"/>
    <property type="match status" value="1"/>
</dbReference>
<comment type="similarity">
    <text evidence="1">Belongs to the aldo/keto reductase family.</text>
</comment>
<feature type="site" description="Lowers pKa of active site Tyr" evidence="6">
    <location>
        <position position="76"/>
    </location>
</feature>
<organism evidence="8 9">
    <name type="scientific">Xenorhabdus beddingii</name>
    <dbReference type="NCBI Taxonomy" id="40578"/>
    <lineage>
        <taxon>Bacteria</taxon>
        <taxon>Pseudomonadati</taxon>
        <taxon>Pseudomonadota</taxon>
        <taxon>Gammaproteobacteria</taxon>
        <taxon>Enterobacterales</taxon>
        <taxon>Morganellaceae</taxon>
        <taxon>Xenorhabdus</taxon>
    </lineage>
</organism>
<feature type="active site" description="Proton donor" evidence="4">
    <location>
        <position position="51"/>
    </location>
</feature>
<dbReference type="RefSeq" id="WP_086113473.1">
    <property type="nucleotide sequence ID" value="NZ_CAWNHF010000127.1"/>
</dbReference>
<dbReference type="STRING" id="40578.Xbed_02772"/>
<comment type="caution">
    <text evidence="8">The sequence shown here is derived from an EMBL/GenBank/DDBJ whole genome shotgun (WGS) entry which is preliminary data.</text>
</comment>
<dbReference type="InterPro" id="IPR023210">
    <property type="entry name" value="NADP_OxRdtase_dom"/>
</dbReference>
<evidence type="ECO:0000256" key="1">
    <source>
        <dbReference type="ARBA" id="ARBA00007905"/>
    </source>
</evidence>
<proteinExistence type="inferred from homology"/>
<dbReference type="AlphaFoldDB" id="A0A1Y2SN73"/>
<dbReference type="OrthoDB" id="9804790at2"/>
<evidence type="ECO:0000313" key="8">
    <source>
        <dbReference type="EMBL" id="OTA19077.1"/>
    </source>
</evidence>
<comment type="catalytic activity">
    <reaction evidence="3">
        <text>hydroxyacetone + NADP(+) = methylglyoxal + NADPH + H(+)</text>
        <dbReference type="Rhea" id="RHEA:27986"/>
        <dbReference type="ChEBI" id="CHEBI:15378"/>
        <dbReference type="ChEBI" id="CHEBI:17158"/>
        <dbReference type="ChEBI" id="CHEBI:27957"/>
        <dbReference type="ChEBI" id="CHEBI:57783"/>
        <dbReference type="ChEBI" id="CHEBI:58349"/>
    </reaction>
</comment>